<gene>
    <name evidence="1" type="ORF">PPSC2_161</name>
</gene>
<dbReference type="EMBL" id="MF893340">
    <property type="protein sequence ID" value="ATN92924.1"/>
    <property type="molecule type" value="Genomic_DNA"/>
</dbReference>
<dbReference type="Proteomes" id="UP000244827">
    <property type="component" value="Segment"/>
</dbReference>
<organism evidence="1 2">
    <name type="scientific">Pseudomonas phage PPSC2</name>
    <dbReference type="NCBI Taxonomy" id="2041350"/>
    <lineage>
        <taxon>Viruses</taxon>
        <taxon>Duplodnaviria</taxon>
        <taxon>Heunggongvirae</taxon>
        <taxon>Uroviricota</taxon>
        <taxon>Caudoviricetes</taxon>
        <taxon>Vandenendeviridae</taxon>
        <taxon>Gorskivirinae</taxon>
        <taxon>Shenlongvirus</taxon>
        <taxon>Shenlongvirus PPSC2</taxon>
    </lineage>
</organism>
<keyword evidence="2" id="KW-1185">Reference proteome</keyword>
<dbReference type="Pfam" id="PF00574">
    <property type="entry name" value="CLP_protease"/>
    <property type="match status" value="1"/>
</dbReference>
<dbReference type="Gene3D" id="3.90.226.10">
    <property type="entry name" value="2-enoyl-CoA Hydratase, Chain A, domain 1"/>
    <property type="match status" value="1"/>
</dbReference>
<dbReference type="SUPFAM" id="SSF52096">
    <property type="entry name" value="ClpP/crotonase"/>
    <property type="match status" value="1"/>
</dbReference>
<name>A0A2R2YAW6_9CAUD</name>
<reference evidence="1 2" key="1">
    <citation type="journal article" date="2018" name="Arch. Virol.">
        <title>Genomic characterization and phylogenetic analysis of the novel Pseudomonas phage PPSC2.</title>
        <authorList>
            <person name="Wu X."/>
            <person name="Wu Y."/>
            <person name="Tang Y."/>
            <person name="Gan B."/>
        </authorList>
    </citation>
    <scope>NUCLEOTIDE SEQUENCE [LARGE SCALE GENOMIC DNA]</scope>
</reference>
<sequence length="204" mass="22936">MNEEMIVGKPNRIMVNQHVASEYRLRLARPITEPDDFEEEFQLFAAAGERDVINIEIVSPGGSLDTGHLLCRAIQRTAAHTVAYIGPTCASAATGIALACDEWEIDEMSSFMIHTASYGHVGMAPHVKASVDHNDKMIARWVRNTYTGFLTEDEIERVLDGKEMYFEGDELAERLTAFSDYRDALREAYANELEDELDKPDFAE</sequence>
<protein>
    <recommendedName>
        <fullName evidence="3">ATP-dependent Clp protease proteolytic subunit</fullName>
    </recommendedName>
</protein>
<accession>A0A2R2YAW6</accession>
<evidence type="ECO:0000313" key="2">
    <source>
        <dbReference type="Proteomes" id="UP000244827"/>
    </source>
</evidence>
<dbReference type="InterPro" id="IPR029045">
    <property type="entry name" value="ClpP/crotonase-like_dom_sf"/>
</dbReference>
<evidence type="ECO:0008006" key="3">
    <source>
        <dbReference type="Google" id="ProtNLM"/>
    </source>
</evidence>
<evidence type="ECO:0000313" key="1">
    <source>
        <dbReference type="EMBL" id="ATN92924.1"/>
    </source>
</evidence>
<proteinExistence type="predicted"/>
<dbReference type="InterPro" id="IPR023562">
    <property type="entry name" value="ClpP/TepA"/>
</dbReference>